<dbReference type="VEuPathDB" id="VectorBase:AATE000234"/>
<dbReference type="Gene3D" id="2.60.40.640">
    <property type="match status" value="4"/>
</dbReference>
<dbReference type="InterPro" id="IPR014756">
    <property type="entry name" value="Ig_E-set"/>
</dbReference>
<dbReference type="STRING" id="41427.A0A182IJB1"/>
<keyword evidence="2" id="KW-0716">Sensory transduction</keyword>
<dbReference type="SMART" id="SM01017">
    <property type="entry name" value="Arrestin_C"/>
    <property type="match status" value="2"/>
</dbReference>
<dbReference type="Pfam" id="PF02752">
    <property type="entry name" value="Arrestin_C"/>
    <property type="match status" value="2"/>
</dbReference>
<dbReference type="Pfam" id="PF00339">
    <property type="entry name" value="Arrestin_N"/>
    <property type="match status" value="2"/>
</dbReference>
<protein>
    <recommendedName>
        <fullName evidence="3">Arrestin C-terminal-like domain-containing protein</fullName>
    </recommendedName>
</protein>
<dbReference type="PANTHER" id="PTHR11188">
    <property type="entry name" value="ARRESTIN DOMAIN CONTAINING PROTEIN"/>
    <property type="match status" value="1"/>
</dbReference>
<reference evidence="4" key="1">
    <citation type="submission" date="2022-08" db="UniProtKB">
        <authorList>
            <consortium name="EnsemblMetazoa"/>
        </authorList>
    </citation>
    <scope>IDENTIFICATION</scope>
    <source>
        <strain evidence="4">EBRO</strain>
    </source>
</reference>
<sequence length="746" mass="81813">MPEVSECQIRFDNNPCGVYFPGQTLAGYVELRVLEAFKVKGVSLQIKGFAEVKWSESSGTGKSRRTVHYHGRQDYINTVTYLQGSPEGNPYDIAPGSHTYRFGCALPHNLPTSFEGQYGHIRYTVRVVLHRPWKVDPTYKVGFTVLRHVNLNESAITLGLPCKLEIQKVFCCGPCASDPLYISAQTPISGYVPGQTIAVSIEASNRSKKRVNEFSTKLVKNVCYISQTPYGRVKIVPEIVAEVRCPGLAPGEQGTWEQHLAIPALPSTSSQCQVLTIGYEVEVEGKIPGPSINPRLRIPIMLGTIPLAAHAIPTLTGNNERLQVTQVPVALPEPTAPPVPYDELKPAVPQALPADQLPPPSYEEAVGSTPANILEEGEENTGSDNFTPQYMVYRFNSISLRLDGLTEIEWSEVIESSAQAQAGRKTTSYHGQQTLLNSTSFLCGSCVGPVRDLAIGTHTYHFSCELPAHLPTSFEGYHARIRYTAKVSLHRSKNRTDQIGQTSFTVLRHLNLNEHGSVLVLPTKSELTKVFCCGPCSSEPLYISAQIPRCGYIPGQTIVMKIDAVNRSRTRVNEFRVKLVQKLCYTSQHPAVETRSDSLVVAESRCSGVTSGEVVKHQQNLLIPALPPTYTDGSPVFSINYELEVEARVTGPNISPRLAMPITIGTIALETSVAREKLKPLTKPPWDPFSSQHYTDVIGTRIPLGNAARRSHGGMDDPSNGSSNVRLHYIVHRTSGDAVDGLPDEN</sequence>
<evidence type="ECO:0000256" key="2">
    <source>
        <dbReference type="ARBA" id="ARBA00022606"/>
    </source>
</evidence>
<accession>A0A182IJB1</accession>
<feature type="domain" description="Arrestin C-terminal-like" evidence="3">
    <location>
        <begin position="537"/>
        <end position="669"/>
    </location>
</feature>
<dbReference type="EnsemblMetazoa" id="AATE000234-RA">
    <property type="protein sequence ID" value="AATE000234-PA.1"/>
    <property type="gene ID" value="AATE000234"/>
</dbReference>
<comment type="similarity">
    <text evidence="1">Belongs to the arrestin family.</text>
</comment>
<dbReference type="InterPro" id="IPR014752">
    <property type="entry name" value="Arrestin-like_C"/>
</dbReference>
<dbReference type="GO" id="GO:0015031">
    <property type="term" value="P:protein transport"/>
    <property type="evidence" value="ECO:0007669"/>
    <property type="project" value="TreeGrafter"/>
</dbReference>
<dbReference type="AlphaFoldDB" id="A0A182IJB1"/>
<feature type="domain" description="Arrestin C-terminal-like" evidence="3">
    <location>
        <begin position="176"/>
        <end position="307"/>
    </location>
</feature>
<dbReference type="InterPro" id="IPR050357">
    <property type="entry name" value="Arrestin_domain-protein"/>
</dbReference>
<evidence type="ECO:0000256" key="1">
    <source>
        <dbReference type="ARBA" id="ARBA00005298"/>
    </source>
</evidence>
<dbReference type="SUPFAM" id="SSF81296">
    <property type="entry name" value="E set domains"/>
    <property type="match status" value="4"/>
</dbReference>
<dbReference type="PANTHER" id="PTHR11188:SF167">
    <property type="entry name" value="ARRESTIN C-TERMINAL-LIKE DOMAIN-CONTAINING PROTEIN-RELATED"/>
    <property type="match status" value="1"/>
</dbReference>
<dbReference type="GO" id="GO:0005737">
    <property type="term" value="C:cytoplasm"/>
    <property type="evidence" value="ECO:0007669"/>
    <property type="project" value="TreeGrafter"/>
</dbReference>
<evidence type="ECO:0000259" key="3">
    <source>
        <dbReference type="SMART" id="SM01017"/>
    </source>
</evidence>
<evidence type="ECO:0000313" key="4">
    <source>
        <dbReference type="EnsemblMetazoa" id="AATE000234-PA.1"/>
    </source>
</evidence>
<name>A0A182IJB1_ANOAO</name>
<organism evidence="4">
    <name type="scientific">Anopheles atroparvus</name>
    <name type="common">European mosquito</name>
    <dbReference type="NCBI Taxonomy" id="41427"/>
    <lineage>
        <taxon>Eukaryota</taxon>
        <taxon>Metazoa</taxon>
        <taxon>Ecdysozoa</taxon>
        <taxon>Arthropoda</taxon>
        <taxon>Hexapoda</taxon>
        <taxon>Insecta</taxon>
        <taxon>Pterygota</taxon>
        <taxon>Neoptera</taxon>
        <taxon>Endopterygota</taxon>
        <taxon>Diptera</taxon>
        <taxon>Nematocera</taxon>
        <taxon>Culicoidea</taxon>
        <taxon>Culicidae</taxon>
        <taxon>Anophelinae</taxon>
        <taxon>Anopheles</taxon>
    </lineage>
</organism>
<proteinExistence type="inferred from homology"/>
<dbReference type="InterPro" id="IPR011022">
    <property type="entry name" value="Arrestin_C-like"/>
</dbReference>
<dbReference type="InterPro" id="IPR011021">
    <property type="entry name" value="Arrestin-like_N"/>
</dbReference>